<comment type="caution">
    <text evidence="1">The sequence shown here is derived from an EMBL/GenBank/DDBJ whole genome shotgun (WGS) entry which is preliminary data.</text>
</comment>
<reference evidence="1 2" key="1">
    <citation type="journal article" date="1992" name="Lakartidningen">
        <title>[Penicillin V and not amoxicillin is the first choice preparation in acute otitis].</title>
        <authorList>
            <person name="Kamme C."/>
            <person name="Lundgren K."/>
            <person name="Prellner K."/>
        </authorList>
    </citation>
    <scope>NUCLEOTIDE SEQUENCE [LARGE SCALE GENOMIC DNA]</scope>
    <source>
        <strain evidence="1 2">PC5099IV</strain>
    </source>
</reference>
<gene>
    <name evidence="1" type="ORF">EPJ71_10555</name>
</gene>
<evidence type="ECO:0000313" key="1">
    <source>
        <dbReference type="EMBL" id="TXJ31166.1"/>
    </source>
</evidence>
<keyword evidence="2" id="KW-1185">Reference proteome</keyword>
<dbReference type="RefSeq" id="WP_147748681.1">
    <property type="nucleotide sequence ID" value="NZ_SAXZ01000014.1"/>
</dbReference>
<evidence type="ECO:0000313" key="2">
    <source>
        <dbReference type="Proteomes" id="UP000322659"/>
    </source>
</evidence>
<accession>A0ABY3K6Q6</accession>
<name>A0ABY3K6Q6_9SPIR</name>
<protein>
    <submittedName>
        <fullName evidence="1">Uncharacterized protein</fullName>
    </submittedName>
</protein>
<dbReference type="EMBL" id="SAXZ01000014">
    <property type="protein sequence ID" value="TXJ31166.1"/>
    <property type="molecule type" value="Genomic_DNA"/>
</dbReference>
<proteinExistence type="predicted"/>
<dbReference type="Proteomes" id="UP000322659">
    <property type="component" value="Unassembled WGS sequence"/>
</dbReference>
<organism evidence="1 2">
    <name type="scientific">Brachyspira aalborgi</name>
    <dbReference type="NCBI Taxonomy" id="29522"/>
    <lineage>
        <taxon>Bacteria</taxon>
        <taxon>Pseudomonadati</taxon>
        <taxon>Spirochaetota</taxon>
        <taxon>Spirochaetia</taxon>
        <taxon>Brachyspirales</taxon>
        <taxon>Brachyspiraceae</taxon>
        <taxon>Brachyspira</taxon>
    </lineage>
</organism>
<sequence length="61" mass="6649">MGLKNTESALITELKRTLELKEAELEDGTIVSNKEAICQLLIGKALQGDLLVIDLIAKLVK</sequence>